<comment type="caution">
    <text evidence="2">The sequence shown here is derived from an EMBL/GenBank/DDBJ whole genome shotgun (WGS) entry which is preliminary data.</text>
</comment>
<dbReference type="SUPFAM" id="SSF52980">
    <property type="entry name" value="Restriction endonuclease-like"/>
    <property type="match status" value="1"/>
</dbReference>
<evidence type="ECO:0000259" key="1">
    <source>
        <dbReference type="Pfam" id="PF04480"/>
    </source>
</evidence>
<keyword evidence="2" id="KW-0540">Nuclease</keyword>
<organism evidence="2 3">
    <name type="scientific">Floridaenema fluviatile BLCC-F154</name>
    <dbReference type="NCBI Taxonomy" id="3153640"/>
    <lineage>
        <taxon>Bacteria</taxon>
        <taxon>Bacillati</taxon>
        <taxon>Cyanobacteriota</taxon>
        <taxon>Cyanophyceae</taxon>
        <taxon>Oscillatoriophycideae</taxon>
        <taxon>Aerosakkonematales</taxon>
        <taxon>Aerosakkonemataceae</taxon>
        <taxon>Floridanema</taxon>
        <taxon>Floridanema fluviatile</taxon>
    </lineage>
</organism>
<keyword evidence="3" id="KW-1185">Reference proteome</keyword>
<dbReference type="Pfam" id="PF04480">
    <property type="entry name" value="DUF559"/>
    <property type="match status" value="1"/>
</dbReference>
<dbReference type="PANTHER" id="PTHR38590">
    <property type="entry name" value="BLL0828 PROTEIN"/>
    <property type="match status" value="1"/>
</dbReference>
<dbReference type="InterPro" id="IPR047216">
    <property type="entry name" value="Endonuclease_DUF559_bact"/>
</dbReference>
<evidence type="ECO:0000313" key="3">
    <source>
        <dbReference type="Proteomes" id="UP001576776"/>
    </source>
</evidence>
<dbReference type="GO" id="GO:0004519">
    <property type="term" value="F:endonuclease activity"/>
    <property type="evidence" value="ECO:0007669"/>
    <property type="project" value="UniProtKB-KW"/>
</dbReference>
<protein>
    <submittedName>
        <fullName evidence="2">Endonuclease domain-containing protein</fullName>
    </submittedName>
</protein>
<keyword evidence="2" id="KW-0378">Hydrolase</keyword>
<reference evidence="2 3" key="1">
    <citation type="submission" date="2024-09" db="EMBL/GenBank/DDBJ databases">
        <title>Floridaenema gen nov. (Aerosakkonemataceae, Aerosakkonematales ord. nov., Cyanobacteria) from benthic tropical and subtropical fresh waters, with the description of four new species.</title>
        <authorList>
            <person name="Moretto J.A."/>
            <person name="Berthold D.E."/>
            <person name="Lefler F.W."/>
            <person name="Huang I.-S."/>
            <person name="Laughinghouse H. IV."/>
        </authorList>
    </citation>
    <scope>NUCLEOTIDE SEQUENCE [LARGE SCALE GENOMIC DNA]</scope>
    <source>
        <strain evidence="2 3">BLCC-F154</strain>
    </source>
</reference>
<dbReference type="InterPro" id="IPR007569">
    <property type="entry name" value="DUF559"/>
</dbReference>
<evidence type="ECO:0000313" key="2">
    <source>
        <dbReference type="EMBL" id="MFB2935026.1"/>
    </source>
</evidence>
<proteinExistence type="predicted"/>
<dbReference type="CDD" id="cd01038">
    <property type="entry name" value="Endonuclease_DUF559"/>
    <property type="match status" value="1"/>
</dbReference>
<feature type="domain" description="DUF559" evidence="1">
    <location>
        <begin position="22"/>
        <end position="124"/>
    </location>
</feature>
<dbReference type="InterPro" id="IPR011335">
    <property type="entry name" value="Restrct_endonuc-II-like"/>
</dbReference>
<accession>A0ABV4Y935</accession>
<keyword evidence="2" id="KW-0255">Endonuclease</keyword>
<dbReference type="RefSeq" id="WP_413256548.1">
    <property type="nucleotide sequence ID" value="NZ_JBHFNS010000031.1"/>
</dbReference>
<dbReference type="Gene3D" id="3.40.960.10">
    <property type="entry name" value="VSR Endonuclease"/>
    <property type="match status" value="1"/>
</dbReference>
<sequence>MPSSNHQNLNNTEFHLPYNRQLVERAKELRQNPTPAEKKLWQNYLRTFKFRVLRQRPIDNFIVDFYCAALKLVIEVDGESHFTDQGQEYDRERTQILEGYGLKVVRFTNEQVLNNFEAVCGEIEGLIPPSPP</sequence>
<gene>
    <name evidence="2" type="ORF">ACE1B6_07080</name>
</gene>
<dbReference type="EMBL" id="JBHFNS010000031">
    <property type="protein sequence ID" value="MFB2935026.1"/>
    <property type="molecule type" value="Genomic_DNA"/>
</dbReference>
<dbReference type="Proteomes" id="UP001576776">
    <property type="component" value="Unassembled WGS sequence"/>
</dbReference>
<dbReference type="PANTHER" id="PTHR38590:SF1">
    <property type="entry name" value="BLL0828 PROTEIN"/>
    <property type="match status" value="1"/>
</dbReference>
<name>A0ABV4Y935_9CYAN</name>